<name>A0ABV8FEJ8_9ACTN</name>
<sequence length="398" mass="41531">MTEPPTATAPHHGRPGPGFATPAAFRRSVRALVDRHPEVFAPAVWDVPGRVPPGREAVVLLGRAGLLAPAAPAPAPVRQVPPEPDPAPSWQFAAALHEELGLLPAGAVVLTQVEVAAKLLAAFPATAHAARQALAGRSLAALAVTEPGGGLDFDAMTTSVRRGDEGVVVEGEKWLSSNAPFADELLVLARDTAFADSALGRHSLVRVPVDAPGVEVHPLRTLGHRGVTGRIRLTGVRLAPEALLGSPGTGLLTLMRHWVHERVMVALRMTAMAEGLLALLRSAGGPRSGYADRAAAELFVDIAQERASCRRALELLGAGGCPPRTAAGCKLRSADVLRRTAEAALRREAELASTRPRFAGLDPADPGLAERALRDATGLALAGGSDEALLMVIARELR</sequence>
<evidence type="ECO:0000256" key="4">
    <source>
        <dbReference type="ARBA" id="ARBA00023002"/>
    </source>
</evidence>
<evidence type="ECO:0000256" key="2">
    <source>
        <dbReference type="ARBA" id="ARBA00022630"/>
    </source>
</evidence>
<dbReference type="InterPro" id="IPR036250">
    <property type="entry name" value="AcylCo_DH-like_C"/>
</dbReference>
<gene>
    <name evidence="9" type="ORF">ACFOYY_37410</name>
</gene>
<dbReference type="Pfam" id="PF00441">
    <property type="entry name" value="Acyl-CoA_dh_1"/>
    <property type="match status" value="1"/>
</dbReference>
<evidence type="ECO:0000256" key="1">
    <source>
        <dbReference type="ARBA" id="ARBA00009347"/>
    </source>
</evidence>
<dbReference type="InterPro" id="IPR009075">
    <property type="entry name" value="AcylCo_DH/oxidase_C"/>
</dbReference>
<dbReference type="InterPro" id="IPR050741">
    <property type="entry name" value="Acyl-CoA_dehydrogenase"/>
</dbReference>
<accession>A0ABV8FEJ8</accession>
<dbReference type="SUPFAM" id="SSF56645">
    <property type="entry name" value="Acyl-CoA dehydrogenase NM domain-like"/>
    <property type="match status" value="1"/>
</dbReference>
<keyword evidence="10" id="KW-1185">Reference proteome</keyword>
<evidence type="ECO:0000256" key="6">
    <source>
        <dbReference type="SAM" id="MobiDB-lite"/>
    </source>
</evidence>
<evidence type="ECO:0000259" key="7">
    <source>
        <dbReference type="Pfam" id="PF00441"/>
    </source>
</evidence>
<evidence type="ECO:0000256" key="5">
    <source>
        <dbReference type="RuleBase" id="RU362125"/>
    </source>
</evidence>
<organism evidence="9 10">
    <name type="scientific">Streptosporangium jomthongense</name>
    <dbReference type="NCBI Taxonomy" id="1193683"/>
    <lineage>
        <taxon>Bacteria</taxon>
        <taxon>Bacillati</taxon>
        <taxon>Actinomycetota</taxon>
        <taxon>Actinomycetes</taxon>
        <taxon>Streptosporangiales</taxon>
        <taxon>Streptosporangiaceae</taxon>
        <taxon>Streptosporangium</taxon>
    </lineage>
</organism>
<dbReference type="PANTHER" id="PTHR48083">
    <property type="entry name" value="MEDIUM-CHAIN SPECIFIC ACYL-COA DEHYDROGENASE, MITOCHONDRIAL-RELATED"/>
    <property type="match status" value="1"/>
</dbReference>
<proteinExistence type="inferred from homology"/>
<feature type="domain" description="Acyl-CoA dehydrogenase/oxidase C-terminal" evidence="7">
    <location>
        <begin position="249"/>
        <end position="397"/>
    </location>
</feature>
<dbReference type="Gene3D" id="1.20.140.10">
    <property type="entry name" value="Butyryl-CoA Dehydrogenase, subunit A, domain 3"/>
    <property type="match status" value="1"/>
</dbReference>
<comment type="similarity">
    <text evidence="1 5">Belongs to the acyl-CoA dehydrogenase family.</text>
</comment>
<feature type="region of interest" description="Disordered" evidence="6">
    <location>
        <begin position="1"/>
        <end position="21"/>
    </location>
</feature>
<dbReference type="InterPro" id="IPR009100">
    <property type="entry name" value="AcylCoA_DH/oxidase_NM_dom_sf"/>
</dbReference>
<dbReference type="GO" id="GO:0016491">
    <property type="term" value="F:oxidoreductase activity"/>
    <property type="evidence" value="ECO:0007669"/>
    <property type="project" value="UniProtKB-KW"/>
</dbReference>
<keyword evidence="2 5" id="KW-0285">Flavoprotein</keyword>
<comment type="caution">
    <text evidence="9">The sequence shown here is derived from an EMBL/GenBank/DDBJ whole genome shotgun (WGS) entry which is preliminary data.</text>
</comment>
<dbReference type="Gene3D" id="2.40.110.10">
    <property type="entry name" value="Butyryl-CoA Dehydrogenase, subunit A, domain 2"/>
    <property type="match status" value="1"/>
</dbReference>
<feature type="domain" description="Acyl-CoA oxidase/dehydrogenase middle" evidence="8">
    <location>
        <begin position="141"/>
        <end position="233"/>
    </location>
</feature>
<dbReference type="CDD" id="cd00567">
    <property type="entry name" value="ACAD"/>
    <property type="match status" value="1"/>
</dbReference>
<dbReference type="PANTHER" id="PTHR48083:SF2">
    <property type="entry name" value="MEDIUM-CHAIN SPECIFIC ACYL-COA DEHYDROGENASE, MITOCHONDRIAL"/>
    <property type="match status" value="1"/>
</dbReference>
<protein>
    <submittedName>
        <fullName evidence="9">Acyl-CoA dehydrogenase family protein</fullName>
        <ecNumber evidence="9">1.-.-.-</ecNumber>
    </submittedName>
</protein>
<evidence type="ECO:0000313" key="9">
    <source>
        <dbReference type="EMBL" id="MFC3985855.1"/>
    </source>
</evidence>
<keyword evidence="3 5" id="KW-0274">FAD</keyword>
<dbReference type="EC" id="1.-.-.-" evidence="9"/>
<dbReference type="SUPFAM" id="SSF47203">
    <property type="entry name" value="Acyl-CoA dehydrogenase C-terminal domain-like"/>
    <property type="match status" value="1"/>
</dbReference>
<evidence type="ECO:0000259" key="8">
    <source>
        <dbReference type="Pfam" id="PF02770"/>
    </source>
</evidence>
<comment type="cofactor">
    <cofactor evidence="5">
        <name>FAD</name>
        <dbReference type="ChEBI" id="CHEBI:57692"/>
    </cofactor>
</comment>
<dbReference type="InterPro" id="IPR006091">
    <property type="entry name" value="Acyl-CoA_Oxase/DH_mid-dom"/>
</dbReference>
<dbReference type="EMBL" id="JBHSBC010000049">
    <property type="protein sequence ID" value="MFC3985855.1"/>
    <property type="molecule type" value="Genomic_DNA"/>
</dbReference>
<dbReference type="Pfam" id="PF02770">
    <property type="entry name" value="Acyl-CoA_dh_M"/>
    <property type="match status" value="1"/>
</dbReference>
<reference evidence="10" key="1">
    <citation type="journal article" date="2019" name="Int. J. Syst. Evol. Microbiol.">
        <title>The Global Catalogue of Microorganisms (GCM) 10K type strain sequencing project: providing services to taxonomists for standard genome sequencing and annotation.</title>
        <authorList>
            <consortium name="The Broad Institute Genomics Platform"/>
            <consortium name="The Broad Institute Genome Sequencing Center for Infectious Disease"/>
            <person name="Wu L."/>
            <person name="Ma J."/>
        </authorList>
    </citation>
    <scope>NUCLEOTIDE SEQUENCE [LARGE SCALE GENOMIC DNA]</scope>
    <source>
        <strain evidence="10">TBRC 7912</strain>
    </source>
</reference>
<evidence type="ECO:0000313" key="10">
    <source>
        <dbReference type="Proteomes" id="UP001595698"/>
    </source>
</evidence>
<dbReference type="RefSeq" id="WP_386195992.1">
    <property type="nucleotide sequence ID" value="NZ_JBHSBC010000049.1"/>
</dbReference>
<keyword evidence="4 5" id="KW-0560">Oxidoreductase</keyword>
<dbReference type="Proteomes" id="UP001595698">
    <property type="component" value="Unassembled WGS sequence"/>
</dbReference>
<evidence type="ECO:0000256" key="3">
    <source>
        <dbReference type="ARBA" id="ARBA00022827"/>
    </source>
</evidence>
<dbReference type="InterPro" id="IPR046373">
    <property type="entry name" value="Acyl-CoA_Oxase/DH_mid-dom_sf"/>
</dbReference>